<dbReference type="AlphaFoldDB" id="A0A7S4N569"/>
<dbReference type="FunFam" id="3.40.1080.10:FF:000002">
    <property type="entry name" value="Succinyl-CoA:3-ketoacid-coenzyme A transferase, mitochondrial"/>
    <property type="match status" value="1"/>
</dbReference>
<comment type="subcellular location">
    <subcellularLocation>
        <location evidence="1">Mitochondrion</location>
    </subcellularLocation>
</comment>
<evidence type="ECO:0000256" key="1">
    <source>
        <dbReference type="ARBA" id="ARBA00004173"/>
    </source>
</evidence>
<dbReference type="InterPro" id="IPR014388">
    <property type="entry name" value="3-oxoacid_CoA-transferase"/>
</dbReference>
<dbReference type="EMBL" id="HBKR01001330">
    <property type="protein sequence ID" value="CAE2266124.1"/>
    <property type="molecule type" value="Transcribed_RNA"/>
</dbReference>
<feature type="active site" description="5-glutamyl coenzyme A thioester intermediate" evidence="8">
    <location>
        <position position="339"/>
    </location>
</feature>
<dbReference type="PROSITE" id="PS01274">
    <property type="entry name" value="COA_TRANSF_2"/>
    <property type="match status" value="1"/>
</dbReference>
<comment type="catalytic activity">
    <reaction evidence="7">
        <text>a 3-oxo acid + succinyl-CoA = a 3-oxoacyl-CoA + succinate</text>
        <dbReference type="Rhea" id="RHEA:24564"/>
        <dbReference type="ChEBI" id="CHEBI:30031"/>
        <dbReference type="ChEBI" id="CHEBI:35973"/>
        <dbReference type="ChEBI" id="CHEBI:57292"/>
        <dbReference type="ChEBI" id="CHEBI:90726"/>
        <dbReference type="EC" id="2.8.3.5"/>
    </reaction>
</comment>
<reference evidence="10" key="1">
    <citation type="submission" date="2021-01" db="EMBL/GenBank/DDBJ databases">
        <authorList>
            <person name="Corre E."/>
            <person name="Pelletier E."/>
            <person name="Niang G."/>
            <person name="Scheremetjew M."/>
            <person name="Finn R."/>
            <person name="Kale V."/>
            <person name="Holt S."/>
            <person name="Cochrane G."/>
            <person name="Meng A."/>
            <person name="Brown T."/>
            <person name="Cohen L."/>
        </authorList>
    </citation>
    <scope>NUCLEOTIDE SEQUENCE</scope>
    <source>
        <strain evidence="10">SoJaBio B1-5/56/2</strain>
    </source>
</reference>
<evidence type="ECO:0000256" key="4">
    <source>
        <dbReference type="ARBA" id="ARBA00022679"/>
    </source>
</evidence>
<evidence type="ECO:0000313" key="10">
    <source>
        <dbReference type="EMBL" id="CAE2266124.1"/>
    </source>
</evidence>
<name>A0A7S4N569_9EUKA</name>
<evidence type="ECO:0000256" key="3">
    <source>
        <dbReference type="ARBA" id="ARBA00007154"/>
    </source>
</evidence>
<comment type="pathway">
    <text evidence="2 7">Ketone metabolism; succinyl-CoA degradation; acetoacetyl-CoA from succinyl-CoA: step 1/1.</text>
</comment>
<comment type="function">
    <text evidence="7">Key enzyme for ketone body catabolism. Transfers the CoA moiety from succinate to acetoacetate. Formation of the enzyme-CoA intermediate proceeds via an unstable anhydride species formed between the carboxylate groups of the enzyme and substrate.</text>
</comment>
<evidence type="ECO:0000256" key="6">
    <source>
        <dbReference type="ARBA" id="ARBA00023128"/>
    </source>
</evidence>
<dbReference type="NCBIfam" id="TIGR02429">
    <property type="entry name" value="pcaI_scoA_fam"/>
    <property type="match status" value="1"/>
</dbReference>
<dbReference type="SMART" id="SM00882">
    <property type="entry name" value="CoA_trans"/>
    <property type="match status" value="2"/>
</dbReference>
<dbReference type="GO" id="GO:0046952">
    <property type="term" value="P:ketone body catabolic process"/>
    <property type="evidence" value="ECO:0007669"/>
    <property type="project" value="InterPro"/>
</dbReference>
<dbReference type="InterPro" id="IPR004165">
    <property type="entry name" value="CoA_trans_fam_I"/>
</dbReference>
<dbReference type="PANTHER" id="PTHR13707:SF23">
    <property type="entry name" value="SUCCINYL-COA:3-KETOACID-COENZYME A TRANSFERASE"/>
    <property type="match status" value="1"/>
</dbReference>
<dbReference type="InterPro" id="IPR037171">
    <property type="entry name" value="NagB/RpiA_transferase-like"/>
</dbReference>
<feature type="region of interest" description="Disordered" evidence="9">
    <location>
        <begin position="276"/>
        <end position="296"/>
    </location>
</feature>
<dbReference type="Pfam" id="PF01144">
    <property type="entry name" value="CoA_trans"/>
    <property type="match status" value="2"/>
</dbReference>
<dbReference type="EC" id="2.8.3.5" evidence="7"/>
<dbReference type="InterPro" id="IPR004164">
    <property type="entry name" value="CoA_transf_AS"/>
</dbReference>
<dbReference type="InterPro" id="IPR012792">
    <property type="entry name" value="3-oxoacid_CoA-transf_A"/>
</dbReference>
<dbReference type="GO" id="GO:0008260">
    <property type="term" value="F:succinyl-CoA:3-oxo-acid CoA-transferase activity"/>
    <property type="evidence" value="ECO:0007669"/>
    <property type="project" value="UniProtKB-EC"/>
</dbReference>
<dbReference type="FunFam" id="3.40.1080.10:FF:000001">
    <property type="entry name" value="Succinyl-coa:3-ketoacid-coenzyme a transferase subunit b"/>
    <property type="match status" value="1"/>
</dbReference>
<evidence type="ECO:0000256" key="8">
    <source>
        <dbReference type="PIRSR" id="PIRSR000858-1"/>
    </source>
</evidence>
<dbReference type="PANTHER" id="PTHR13707">
    <property type="entry name" value="KETOACID-COENZYME A TRANSFERASE"/>
    <property type="match status" value="1"/>
</dbReference>
<dbReference type="UniPathway" id="UPA00929">
    <property type="reaction ID" value="UER00894"/>
</dbReference>
<proteinExistence type="inferred from homology"/>
<protein>
    <recommendedName>
        <fullName evidence="7">Succinyl-CoA:3-ketoacid-coenzyme A transferase</fullName>
        <ecNumber evidence="7">2.8.3.5</ecNumber>
    </recommendedName>
</protein>
<keyword evidence="4 7" id="KW-0808">Transferase</keyword>
<dbReference type="PIRSF" id="PIRSF000858">
    <property type="entry name" value="SCOT-t"/>
    <property type="match status" value="1"/>
</dbReference>
<dbReference type="Gene3D" id="3.40.1080.10">
    <property type="entry name" value="Glutaconate Coenzyme A-transferase"/>
    <property type="match status" value="2"/>
</dbReference>
<organism evidence="10">
    <name type="scientific">Paramoeba aestuarina</name>
    <dbReference type="NCBI Taxonomy" id="180227"/>
    <lineage>
        <taxon>Eukaryota</taxon>
        <taxon>Amoebozoa</taxon>
        <taxon>Discosea</taxon>
        <taxon>Flabellinia</taxon>
        <taxon>Dactylopodida</taxon>
        <taxon>Paramoebidae</taxon>
        <taxon>Paramoeba</taxon>
    </lineage>
</organism>
<dbReference type="SUPFAM" id="SSF100950">
    <property type="entry name" value="NagB/RpiA/CoA transferase-like"/>
    <property type="match status" value="2"/>
</dbReference>
<comment type="similarity">
    <text evidence="3 7">Belongs to the 3-oxoacid CoA-transferase family.</text>
</comment>
<evidence type="ECO:0000256" key="5">
    <source>
        <dbReference type="ARBA" id="ARBA00022946"/>
    </source>
</evidence>
<evidence type="ECO:0000256" key="9">
    <source>
        <dbReference type="SAM" id="MobiDB-lite"/>
    </source>
</evidence>
<dbReference type="GO" id="GO:0005739">
    <property type="term" value="C:mitochondrion"/>
    <property type="evidence" value="ECO:0007669"/>
    <property type="project" value="UniProtKB-SubCell"/>
</dbReference>
<gene>
    <name evidence="10" type="ORF">NAES01612_LOCUS831</name>
</gene>
<evidence type="ECO:0000256" key="2">
    <source>
        <dbReference type="ARBA" id="ARBA00004753"/>
    </source>
</evidence>
<keyword evidence="6 7" id="KW-0496">Mitochondrion</keyword>
<accession>A0A7S4N569</accession>
<dbReference type="NCBIfam" id="TIGR02428">
    <property type="entry name" value="pcaJ_scoB_fam"/>
    <property type="match status" value="1"/>
</dbReference>
<sequence>MLSFSARHLASRGLGPSSRLFSTSPQLAAYNKVVSSADEAVKDIPSGATLLAGGFGLCGIPESLIAALSKKKNEVKDLTVVSNNCGVDDFGLGILLAGKQIRKMMSSYVGENATFEKMYLSGELELELVPQGTLAERCRAGGAGVPAFYTPTGIGTILADGTFPTRFNPDGSVAVYSDPREVRVFNGRSYVMEHAITGDFSLIKGLKADTLGNMTFGATTRNFNIPMATAGKVCIAEVEEIVEPGEIAPEDIHLPGVYVHRLLKCESLEKRIEKRTVQKPKQEGGDAAAPSAGAIKRERMARRAAHELKDGMYCNLGIGIPTLAANYIQDGITVTLQSENGLLGIGPYPQPGEEQADLINAGKETISIIKGSSYFDSAQSFAMIRGKHIDLTILGGLQVSRFGDLANWVIPGKMVKGPGGAIDLTASGNRVVVVMEHTAKGNHKIMENCVLPLTARRCVDRLITDLCVFDVHSNKGLTLIEIAEGVTVEDIRAATSCAFTVSDNLKPMLQ</sequence>
<evidence type="ECO:0000256" key="7">
    <source>
        <dbReference type="PIRNR" id="PIRNR000858"/>
    </source>
</evidence>
<dbReference type="InterPro" id="IPR012791">
    <property type="entry name" value="3-oxoacid_CoA-transf_B"/>
</dbReference>
<keyword evidence="5" id="KW-0809">Transit peptide</keyword>